<dbReference type="InterPro" id="IPR002575">
    <property type="entry name" value="Aminoglycoside_PTrfase"/>
</dbReference>
<dbReference type="Proteomes" id="UP000271678">
    <property type="component" value="Unassembled WGS sequence"/>
</dbReference>
<dbReference type="Pfam" id="PF01636">
    <property type="entry name" value="APH"/>
    <property type="match status" value="1"/>
</dbReference>
<dbReference type="SUPFAM" id="SSF56112">
    <property type="entry name" value="Protein kinase-like (PK-like)"/>
    <property type="match status" value="1"/>
</dbReference>
<dbReference type="AlphaFoldDB" id="A0A3M9LYQ4"/>
<dbReference type="Gene3D" id="3.90.1200.10">
    <property type="match status" value="1"/>
</dbReference>
<dbReference type="PANTHER" id="PTHR21310">
    <property type="entry name" value="AMINOGLYCOSIDE PHOSPHOTRANSFERASE-RELATED-RELATED"/>
    <property type="match status" value="1"/>
</dbReference>
<evidence type="ECO:0000313" key="3">
    <source>
        <dbReference type="Proteomes" id="UP000271678"/>
    </source>
</evidence>
<dbReference type="OrthoDB" id="9797603at2"/>
<dbReference type="EMBL" id="RJJQ01000022">
    <property type="protein sequence ID" value="RNI18362.1"/>
    <property type="molecule type" value="Genomic_DNA"/>
</dbReference>
<accession>A0A3M9LYQ4</accession>
<dbReference type="InterPro" id="IPR051678">
    <property type="entry name" value="AGP_Transferase"/>
</dbReference>
<proteinExistence type="predicted"/>
<gene>
    <name evidence="2" type="ORF">EFY87_17525</name>
</gene>
<dbReference type="InterPro" id="IPR011009">
    <property type="entry name" value="Kinase-like_dom_sf"/>
</dbReference>
<dbReference type="RefSeq" id="WP_123272785.1">
    <property type="nucleotide sequence ID" value="NZ_RJJQ01000022.1"/>
</dbReference>
<sequence length="295" mass="31188">MATGFERVAAHVAATLGAAVVSAEPVPGSVANEDFRVGLDDDRCVFVKVGPRTELAAEAWALAQATAAGVPVPKVVAYEEDSAVTPVPYLVLDLLPSDRDLTDGVVRAVGAALKRVHSIEVPGHGHIELVGNPLEPDSVRGQFGTWPEFVGSLLRDAEDLVRVGLLSAEQETAIRREAEGIHGSPLMGDSGVLLHADLKPDHLLPVDGKLTGIIDWGDASAGDPAWDLARASMAGPAVLRIIAEAYPGADDPEVSRLLPIYRVLWNAQALAHEYRAGGDWFAVFQRRIASDLGLG</sequence>
<dbReference type="GO" id="GO:0016740">
    <property type="term" value="F:transferase activity"/>
    <property type="evidence" value="ECO:0007669"/>
    <property type="project" value="UniProtKB-KW"/>
</dbReference>
<organism evidence="2 3">
    <name type="scientific">Flexivirga caeni</name>
    <dbReference type="NCBI Taxonomy" id="2294115"/>
    <lineage>
        <taxon>Bacteria</taxon>
        <taxon>Bacillati</taxon>
        <taxon>Actinomycetota</taxon>
        <taxon>Actinomycetes</taxon>
        <taxon>Micrococcales</taxon>
        <taxon>Dermacoccaceae</taxon>
        <taxon>Flexivirga</taxon>
    </lineage>
</organism>
<keyword evidence="2" id="KW-0808">Transferase</keyword>
<name>A0A3M9LYQ4_9MICO</name>
<protein>
    <submittedName>
        <fullName evidence="2">Aminoglycoside phosphotransferase family protein</fullName>
    </submittedName>
</protein>
<keyword evidence="3" id="KW-1185">Reference proteome</keyword>
<feature type="domain" description="Aminoglycoside phosphotransferase" evidence="1">
    <location>
        <begin position="23"/>
        <end position="247"/>
    </location>
</feature>
<evidence type="ECO:0000259" key="1">
    <source>
        <dbReference type="Pfam" id="PF01636"/>
    </source>
</evidence>
<comment type="caution">
    <text evidence="2">The sequence shown here is derived from an EMBL/GenBank/DDBJ whole genome shotgun (WGS) entry which is preliminary data.</text>
</comment>
<evidence type="ECO:0000313" key="2">
    <source>
        <dbReference type="EMBL" id="RNI18362.1"/>
    </source>
</evidence>
<reference evidence="2 3" key="1">
    <citation type="submission" date="2018-11" db="EMBL/GenBank/DDBJ databases">
        <title>Draft genome of Simplicispira Flexivirga sp. BO-16.</title>
        <authorList>
            <person name="Im W.T."/>
        </authorList>
    </citation>
    <scope>NUCLEOTIDE SEQUENCE [LARGE SCALE GENOMIC DNA]</scope>
    <source>
        <strain evidence="2 3">BO-16</strain>
    </source>
</reference>
<dbReference type="PANTHER" id="PTHR21310:SF15">
    <property type="entry name" value="AMINOGLYCOSIDE PHOSPHOTRANSFERASE DOMAIN-CONTAINING PROTEIN"/>
    <property type="match status" value="1"/>
</dbReference>
<dbReference type="Gene3D" id="3.30.200.20">
    <property type="entry name" value="Phosphorylase Kinase, domain 1"/>
    <property type="match status" value="1"/>
</dbReference>